<sequence length="60" mass="6401">MDSLPGVPTVAEVHLKGLETIPPYTYFGLAGPANLPPPIVAQLNDAFTRISAMPDVVKRL</sequence>
<dbReference type="Gene3D" id="3.40.190.150">
    <property type="entry name" value="Bordetella uptake gene, domain 1"/>
    <property type="match status" value="1"/>
</dbReference>
<dbReference type="Proteomes" id="UP000316798">
    <property type="component" value="Chromosome"/>
</dbReference>
<comment type="similarity">
    <text evidence="1">Belongs to the UPF0065 (bug) family.</text>
</comment>
<dbReference type="Gene3D" id="3.40.190.10">
    <property type="entry name" value="Periplasmic binding protein-like II"/>
    <property type="match status" value="1"/>
</dbReference>
<proteinExistence type="inferred from homology"/>
<evidence type="ECO:0000256" key="1">
    <source>
        <dbReference type="ARBA" id="ARBA00006987"/>
    </source>
</evidence>
<dbReference type="RefSeq" id="WP_142820097.1">
    <property type="nucleotide sequence ID" value="NZ_CP035503.1"/>
</dbReference>
<evidence type="ECO:0000313" key="3">
    <source>
        <dbReference type="Proteomes" id="UP000316798"/>
    </source>
</evidence>
<gene>
    <name evidence="2" type="ORF">EUB48_16215</name>
</gene>
<dbReference type="InterPro" id="IPR005064">
    <property type="entry name" value="BUG"/>
</dbReference>
<dbReference type="InterPro" id="IPR042100">
    <property type="entry name" value="Bug_dom1"/>
</dbReference>
<evidence type="ECO:0000313" key="2">
    <source>
        <dbReference type="EMBL" id="QDL38660.1"/>
    </source>
</evidence>
<name>A0A515DE67_9BURK</name>
<dbReference type="EMBL" id="CP035503">
    <property type="protein sequence ID" value="QDL38660.1"/>
    <property type="molecule type" value="Genomic_DNA"/>
</dbReference>
<dbReference type="AlphaFoldDB" id="A0A515DE67"/>
<accession>A0A515DE67</accession>
<dbReference type="KEGG" id="rhf:EUB48_16215"/>
<dbReference type="Pfam" id="PF03401">
    <property type="entry name" value="TctC"/>
    <property type="match status" value="1"/>
</dbReference>
<keyword evidence="3" id="KW-1185">Reference proteome</keyword>
<protein>
    <submittedName>
        <fullName evidence="2">Uncharacterized protein</fullName>
    </submittedName>
</protein>
<organism evidence="2 3">
    <name type="scientific">Rhodoferax sediminis</name>
    <dbReference type="NCBI Taxonomy" id="2509614"/>
    <lineage>
        <taxon>Bacteria</taxon>
        <taxon>Pseudomonadati</taxon>
        <taxon>Pseudomonadota</taxon>
        <taxon>Betaproteobacteria</taxon>
        <taxon>Burkholderiales</taxon>
        <taxon>Comamonadaceae</taxon>
        <taxon>Rhodoferax</taxon>
    </lineage>
</organism>
<reference evidence="2 3" key="1">
    <citation type="submission" date="2019-01" db="EMBL/GenBank/DDBJ databases">
        <title>Genomic insights into a novel species Rhodoferax sp.</title>
        <authorList>
            <person name="Jin L."/>
        </authorList>
    </citation>
    <scope>NUCLEOTIDE SEQUENCE [LARGE SCALE GENOMIC DNA]</scope>
    <source>
        <strain evidence="2 3">CHu59-6-5</strain>
    </source>
</reference>